<evidence type="ECO:0000256" key="4">
    <source>
        <dbReference type="NCBIfam" id="TIGR01927"/>
    </source>
</evidence>
<dbReference type="PROSITE" id="PS00909">
    <property type="entry name" value="MR_MLE_2"/>
    <property type="match status" value="1"/>
</dbReference>
<dbReference type="Proteomes" id="UP000585721">
    <property type="component" value="Unassembled WGS sequence"/>
</dbReference>
<dbReference type="Gene3D" id="3.20.20.120">
    <property type="entry name" value="Enolase-like C-terminal domain"/>
    <property type="match status" value="1"/>
</dbReference>
<keyword evidence="3 6" id="KW-0456">Lyase</keyword>
<organism evidence="6 7">
    <name type="scientific">Tolumonas osonensis</name>
    <dbReference type="NCBI Taxonomy" id="675874"/>
    <lineage>
        <taxon>Bacteria</taxon>
        <taxon>Pseudomonadati</taxon>
        <taxon>Pseudomonadota</taxon>
        <taxon>Gammaproteobacteria</taxon>
        <taxon>Aeromonadales</taxon>
        <taxon>Aeromonadaceae</taxon>
        <taxon>Tolumonas</taxon>
    </lineage>
</organism>
<dbReference type="GO" id="GO:0043748">
    <property type="term" value="F:O-succinylbenzoate synthase activity"/>
    <property type="evidence" value="ECO:0007669"/>
    <property type="project" value="UniProtKB-EC"/>
</dbReference>
<evidence type="ECO:0000256" key="3">
    <source>
        <dbReference type="ARBA" id="ARBA00023239"/>
    </source>
</evidence>
<reference evidence="6 7" key="1">
    <citation type="submission" date="2020-08" db="EMBL/GenBank/DDBJ databases">
        <title>Genomic Encyclopedia of Type Strains, Phase IV (KMG-IV): sequencing the most valuable type-strain genomes for metagenomic binning, comparative biology and taxonomic classification.</title>
        <authorList>
            <person name="Goeker M."/>
        </authorList>
    </citation>
    <scope>NUCLEOTIDE SEQUENCE [LARGE SCALE GENOMIC DNA]</scope>
    <source>
        <strain evidence="6 7">DSM 22975</strain>
    </source>
</reference>
<evidence type="ECO:0000259" key="5">
    <source>
        <dbReference type="SMART" id="SM00922"/>
    </source>
</evidence>
<dbReference type="AlphaFoldDB" id="A0A841GD38"/>
<evidence type="ECO:0000313" key="7">
    <source>
        <dbReference type="Proteomes" id="UP000585721"/>
    </source>
</evidence>
<dbReference type="SFLD" id="SFLDS00001">
    <property type="entry name" value="Enolase"/>
    <property type="match status" value="1"/>
</dbReference>
<dbReference type="GO" id="GO:0046872">
    <property type="term" value="F:metal ion binding"/>
    <property type="evidence" value="ECO:0007669"/>
    <property type="project" value="UniProtKB-KW"/>
</dbReference>
<dbReference type="NCBIfam" id="TIGR01927">
    <property type="entry name" value="menC_gam_Gplu"/>
    <property type="match status" value="1"/>
</dbReference>
<dbReference type="GO" id="GO:0009234">
    <property type="term" value="P:menaquinone biosynthetic process"/>
    <property type="evidence" value="ECO:0007669"/>
    <property type="project" value="UniProtKB-UniRule"/>
</dbReference>
<dbReference type="PANTHER" id="PTHR48073">
    <property type="entry name" value="O-SUCCINYLBENZOATE SYNTHASE-RELATED"/>
    <property type="match status" value="1"/>
</dbReference>
<sequence length="308" mass="35419">MDITLYRYQLPLTQPMTFHDQTIAQREGLLLHWGSSWSEIAPLPGFSRETLEQAQQETIAFLTAFKQGKTIPVTYPSVQFGLDCARRSWPILKHTPLPPYLLLQGSPDDIIWSWKEWLYDYPSRVKLKVARYPMRDELAMIRELIRLAPKTRFILDANQQWTREEAWTFMAQLDPSHIEYVEDPCPSYADIRSVATHTGVGVALDEILCCEGHWDFFPQLKALILKPMLIGSLEKCHDLVVKAKANNVKVIISSSHESQLGNRLLALLAAEWSPEQAPGLDTLRYFTDTVLDDKQQIDIKKLQVVWKS</sequence>
<accession>A0A841GD38</accession>
<proteinExistence type="predicted"/>
<dbReference type="InterPro" id="IPR029065">
    <property type="entry name" value="Enolase_C-like"/>
</dbReference>
<dbReference type="SMART" id="SM00922">
    <property type="entry name" value="MR_MLE"/>
    <property type="match status" value="1"/>
</dbReference>
<gene>
    <name evidence="6" type="ORF">HNR75_000361</name>
</gene>
<comment type="caution">
    <text evidence="6">The sequence shown here is derived from an EMBL/GenBank/DDBJ whole genome shotgun (WGS) entry which is preliminary data.</text>
</comment>
<keyword evidence="1" id="KW-0479">Metal-binding</keyword>
<dbReference type="SUPFAM" id="SSF51604">
    <property type="entry name" value="Enolase C-terminal domain-like"/>
    <property type="match status" value="1"/>
</dbReference>
<dbReference type="SFLD" id="SFLDF00009">
    <property type="entry name" value="o-succinylbenzoate_synthase"/>
    <property type="match status" value="1"/>
</dbReference>
<dbReference type="RefSeq" id="WP_188025293.1">
    <property type="nucleotide sequence ID" value="NZ_JACHGR010000001.1"/>
</dbReference>
<evidence type="ECO:0000313" key="6">
    <source>
        <dbReference type="EMBL" id="MBB6054496.1"/>
    </source>
</evidence>
<feature type="domain" description="Mandelate racemase/muconate lactonizing enzyme C-terminal" evidence="5">
    <location>
        <begin position="107"/>
        <end position="201"/>
    </location>
</feature>
<dbReference type="InterPro" id="IPR013342">
    <property type="entry name" value="Mandelate_racemase_C"/>
</dbReference>
<dbReference type="InterPro" id="IPR041338">
    <property type="entry name" value="OSBS_N"/>
</dbReference>
<dbReference type="InterPro" id="IPR029017">
    <property type="entry name" value="Enolase-like_N"/>
</dbReference>
<dbReference type="InterPro" id="IPR018110">
    <property type="entry name" value="Mandel_Rmase/mucon_lact_enz_CS"/>
</dbReference>
<evidence type="ECO:0000256" key="1">
    <source>
        <dbReference type="ARBA" id="ARBA00022723"/>
    </source>
</evidence>
<keyword evidence="2" id="KW-0460">Magnesium</keyword>
<keyword evidence="7" id="KW-1185">Reference proteome</keyword>
<dbReference type="Gene3D" id="3.30.390.10">
    <property type="entry name" value="Enolase-like, N-terminal domain"/>
    <property type="match status" value="1"/>
</dbReference>
<dbReference type="EC" id="4.2.1.113" evidence="4"/>
<dbReference type="InterPro" id="IPR036849">
    <property type="entry name" value="Enolase-like_C_sf"/>
</dbReference>
<dbReference type="SFLD" id="SFLDG00180">
    <property type="entry name" value="muconate_cycloisomerase"/>
    <property type="match status" value="1"/>
</dbReference>
<name>A0A841GD38_9GAMM</name>
<protein>
    <recommendedName>
        <fullName evidence="4">o-succinylbenzoate synthase</fullName>
        <ecNumber evidence="4">4.2.1.113</ecNumber>
    </recommendedName>
</protein>
<dbReference type="Pfam" id="PF13378">
    <property type="entry name" value="MR_MLE_C"/>
    <property type="match status" value="1"/>
</dbReference>
<dbReference type="EMBL" id="JACHGR010000001">
    <property type="protein sequence ID" value="MBB6054496.1"/>
    <property type="molecule type" value="Genomic_DNA"/>
</dbReference>
<dbReference type="Pfam" id="PF21508">
    <property type="entry name" value="MenC_N"/>
    <property type="match status" value="1"/>
</dbReference>
<evidence type="ECO:0000256" key="2">
    <source>
        <dbReference type="ARBA" id="ARBA00022842"/>
    </source>
</evidence>
<dbReference type="GO" id="GO:0009063">
    <property type="term" value="P:amino acid catabolic process"/>
    <property type="evidence" value="ECO:0007669"/>
    <property type="project" value="InterPro"/>
</dbReference>
<dbReference type="PANTHER" id="PTHR48073:SF2">
    <property type="entry name" value="O-SUCCINYLBENZOATE SYNTHASE"/>
    <property type="match status" value="1"/>
</dbReference>
<dbReference type="SUPFAM" id="SSF54826">
    <property type="entry name" value="Enolase N-terminal domain-like"/>
    <property type="match status" value="1"/>
</dbReference>